<evidence type="ECO:0000259" key="2">
    <source>
        <dbReference type="Pfam" id="PF13960"/>
    </source>
</evidence>
<organism evidence="4 5">
    <name type="scientific">Solanum verrucosum</name>
    <dbReference type="NCBI Taxonomy" id="315347"/>
    <lineage>
        <taxon>Eukaryota</taxon>
        <taxon>Viridiplantae</taxon>
        <taxon>Streptophyta</taxon>
        <taxon>Embryophyta</taxon>
        <taxon>Tracheophyta</taxon>
        <taxon>Spermatophyta</taxon>
        <taxon>Magnoliopsida</taxon>
        <taxon>eudicotyledons</taxon>
        <taxon>Gunneridae</taxon>
        <taxon>Pentapetalae</taxon>
        <taxon>asterids</taxon>
        <taxon>lamiids</taxon>
        <taxon>Solanales</taxon>
        <taxon>Solanaceae</taxon>
        <taxon>Solanoideae</taxon>
        <taxon>Solaneae</taxon>
        <taxon>Solanum</taxon>
    </lineage>
</organism>
<dbReference type="Pfam" id="PF03004">
    <property type="entry name" value="Transposase_24"/>
    <property type="match status" value="1"/>
</dbReference>
<dbReference type="InterPro" id="IPR004252">
    <property type="entry name" value="Probable_transposase_24"/>
</dbReference>
<dbReference type="InterPro" id="IPR004242">
    <property type="entry name" value="Transposase_21"/>
</dbReference>
<dbReference type="PANTHER" id="PTHR10775:SF193">
    <property type="entry name" value="DUF4216 DOMAIN-CONTAINING PROTEIN"/>
    <property type="match status" value="1"/>
</dbReference>
<reference evidence="4" key="1">
    <citation type="submission" date="2023-08" db="EMBL/GenBank/DDBJ databases">
        <title>A de novo genome assembly of Solanum verrucosum Schlechtendal, a Mexican diploid species geographically isolated from the other diploid A-genome species in potato relatives.</title>
        <authorList>
            <person name="Hosaka K."/>
        </authorList>
    </citation>
    <scope>NUCLEOTIDE SEQUENCE</scope>
    <source>
        <tissue evidence="4">Young leaves</tissue>
    </source>
</reference>
<evidence type="ECO:0000313" key="4">
    <source>
        <dbReference type="EMBL" id="WMV58368.1"/>
    </source>
</evidence>
<feature type="domain" description="DUF4218" evidence="2">
    <location>
        <begin position="691"/>
        <end position="804"/>
    </location>
</feature>
<feature type="compositionally biased region" description="Basic residues" evidence="1">
    <location>
        <begin position="1142"/>
        <end position="1153"/>
    </location>
</feature>
<feature type="domain" description="Transposase-associated" evidence="3">
    <location>
        <begin position="5"/>
        <end position="85"/>
    </location>
</feature>
<dbReference type="InterPro" id="IPR025452">
    <property type="entry name" value="DUF4218"/>
</dbReference>
<dbReference type="Pfam" id="PF13963">
    <property type="entry name" value="Transpos_assoc"/>
    <property type="match status" value="1"/>
</dbReference>
<gene>
    <name evidence="4" type="ORF">MTR67_051753</name>
</gene>
<dbReference type="Pfam" id="PF13960">
    <property type="entry name" value="DUF4218"/>
    <property type="match status" value="1"/>
</dbReference>
<dbReference type="AlphaFoldDB" id="A0AAF1A2E4"/>
<name>A0AAF1A2E4_SOLVR</name>
<evidence type="ECO:0000313" key="5">
    <source>
        <dbReference type="Proteomes" id="UP001234989"/>
    </source>
</evidence>
<evidence type="ECO:0000256" key="1">
    <source>
        <dbReference type="SAM" id="MobiDB-lite"/>
    </source>
</evidence>
<feature type="region of interest" description="Disordered" evidence="1">
    <location>
        <begin position="1137"/>
        <end position="1175"/>
    </location>
</feature>
<proteinExistence type="predicted"/>
<dbReference type="EMBL" id="CP133623">
    <property type="protein sequence ID" value="WMV58368.1"/>
    <property type="molecule type" value="Genomic_DNA"/>
</dbReference>
<keyword evidence="5" id="KW-1185">Reference proteome</keyword>
<protein>
    <submittedName>
        <fullName evidence="4">Uncharacterized protein</fullName>
    </submittedName>
</protein>
<sequence length="1175" mass="136319">MNPDRSWMYNRNNPGRAGMIPEFAEGVTKFINHAMTLDDFLNSRLIRCPCVNCENVRYHTTETVAMHLMINGFKPGYTVWTSHGEVESDTMFNNFVVGESSRSTEHNYFQGSRMSDMINDAFGMHSDFEQGENVEEAPNEKANIFYEQLRDCSSPLFNGSQHSKLSVAVRLLSIKSDNNISQGAMDSMIELMKELVDPNVEIPNSYYKANALVSKLGLSSIRIDCCEKGCMLYYKEDVNLESCKFCSHPRYKIGSTGKKLAIKAMHYLPLIPRLKRLYASNSSAPHMRWHRENRRPPGVMCHPSDREAWKHFDRTYPDFAAEPRNVRMGLCVDGFTPFSVGATPYSCWPVFITPYNPPPEMCMTSPYIFLNCVIPGPSNPKSKIDVYLQPLIDELKLLWSEGVETWDISRKQNFNMRATLIWTINDFPAYGMLSGWMTAGKLACPYCMEDTKSFTLKHGRKNSWFDCHRRFLPPDHEFRRKKYAFKKNKTERDGPPPILTGDDIWERVQNFPKVTEEPLYKFDGYGVAHYWTKQRIFWELPYWKDNLLRHNLDVMHIEKNYFDNLFNTVMDVTGKTKDNVKARLDLPEHCRRPELHLQESANNKLLKPKASYSFTMEQKRKICEWVESLKMPDGYASNLGKKVDIERGILHGMKNHDCHVFMEQLLPIVFCGLPENIWKPMAKISLFFKDLCSSTLIVENLVRMAKNIVVISNKLEKILPPGFFDVMEHLPIHLVHEALLGGPVQYRWMYPFERSIGKSKRGIKNKHRVEGCIAQVYLAKERSHFCSYYFDDYVSCLRNRPNRHDVTGNDPAVQSLSIFNQPGKGSKKRTLHKLTEKEKKSAELHVLLNCPEVQPFLDYFVSQYGDDQVFPSFITWYTNWVYNSENAATFDQFFKDISWGPITVHTMSQYNVNGFKSATEKYSKNKKTNNSGVWVKAHFVIVGKKNRMPKFMFPERWALLLKHWSTDEKFKKRSEIGKMACASEKGGSLHTGGAISQVTRKERMEKELGRPVVVPEMFKVTHVKKSMNPTEEERWIEPRAQETYDRYMRISQEYHSTLPLESQDRPFTQEENENLWKQSAGEPIRGSIYGYPEKAYQKKKSWYCGSSSSSFDGGDRETISAMESKITYLNAELAAVAEREKKERRRERRRLRQQRSDGSDQEGDENDKESEGDEE</sequence>
<feature type="compositionally biased region" description="Acidic residues" evidence="1">
    <location>
        <begin position="1159"/>
        <end position="1175"/>
    </location>
</feature>
<dbReference type="PANTHER" id="PTHR10775">
    <property type="entry name" value="OS08G0208400 PROTEIN"/>
    <property type="match status" value="1"/>
</dbReference>
<dbReference type="Pfam" id="PF02992">
    <property type="entry name" value="Transposase_21"/>
    <property type="match status" value="1"/>
</dbReference>
<evidence type="ECO:0000259" key="3">
    <source>
        <dbReference type="Pfam" id="PF13963"/>
    </source>
</evidence>
<accession>A0AAF1A2E4</accession>
<dbReference type="Proteomes" id="UP001234989">
    <property type="component" value="Chromosome 12"/>
</dbReference>
<dbReference type="InterPro" id="IPR029480">
    <property type="entry name" value="Transpos_assoc"/>
</dbReference>